<name>K1QU15_MAGGI</name>
<proteinExistence type="predicted"/>
<evidence type="ECO:0000313" key="1">
    <source>
        <dbReference type="EMBL" id="EKC37123.1"/>
    </source>
</evidence>
<protein>
    <submittedName>
        <fullName evidence="1">Uncharacterized protein</fullName>
    </submittedName>
</protein>
<dbReference type="EMBL" id="JH823235">
    <property type="protein sequence ID" value="EKC37123.1"/>
    <property type="molecule type" value="Genomic_DNA"/>
</dbReference>
<reference evidence="1" key="1">
    <citation type="journal article" date="2012" name="Nature">
        <title>The oyster genome reveals stress adaptation and complexity of shell formation.</title>
        <authorList>
            <person name="Zhang G."/>
            <person name="Fang X."/>
            <person name="Guo X."/>
            <person name="Li L."/>
            <person name="Luo R."/>
            <person name="Xu F."/>
            <person name="Yang P."/>
            <person name="Zhang L."/>
            <person name="Wang X."/>
            <person name="Qi H."/>
            <person name="Xiong Z."/>
            <person name="Que H."/>
            <person name="Xie Y."/>
            <person name="Holland P.W."/>
            <person name="Paps J."/>
            <person name="Zhu Y."/>
            <person name="Wu F."/>
            <person name="Chen Y."/>
            <person name="Wang J."/>
            <person name="Peng C."/>
            <person name="Meng J."/>
            <person name="Yang L."/>
            <person name="Liu J."/>
            <person name="Wen B."/>
            <person name="Zhang N."/>
            <person name="Huang Z."/>
            <person name="Zhu Q."/>
            <person name="Feng Y."/>
            <person name="Mount A."/>
            <person name="Hedgecock D."/>
            <person name="Xu Z."/>
            <person name="Liu Y."/>
            <person name="Domazet-Loso T."/>
            <person name="Du Y."/>
            <person name="Sun X."/>
            <person name="Zhang S."/>
            <person name="Liu B."/>
            <person name="Cheng P."/>
            <person name="Jiang X."/>
            <person name="Li J."/>
            <person name="Fan D."/>
            <person name="Wang W."/>
            <person name="Fu W."/>
            <person name="Wang T."/>
            <person name="Wang B."/>
            <person name="Zhang J."/>
            <person name="Peng Z."/>
            <person name="Li Y."/>
            <person name="Li N."/>
            <person name="Wang J."/>
            <person name="Chen M."/>
            <person name="He Y."/>
            <person name="Tan F."/>
            <person name="Song X."/>
            <person name="Zheng Q."/>
            <person name="Huang R."/>
            <person name="Yang H."/>
            <person name="Du X."/>
            <person name="Chen L."/>
            <person name="Yang M."/>
            <person name="Gaffney P.M."/>
            <person name="Wang S."/>
            <person name="Luo L."/>
            <person name="She Z."/>
            <person name="Ming Y."/>
            <person name="Huang W."/>
            <person name="Zhang S."/>
            <person name="Huang B."/>
            <person name="Zhang Y."/>
            <person name="Qu T."/>
            <person name="Ni P."/>
            <person name="Miao G."/>
            <person name="Wang J."/>
            <person name="Wang Q."/>
            <person name="Steinberg C.E."/>
            <person name="Wang H."/>
            <person name="Li N."/>
            <person name="Qian L."/>
            <person name="Zhang G."/>
            <person name="Li Y."/>
            <person name="Yang H."/>
            <person name="Liu X."/>
            <person name="Wang J."/>
            <person name="Yin Y."/>
            <person name="Wang J."/>
        </authorList>
    </citation>
    <scope>NUCLEOTIDE SEQUENCE [LARGE SCALE GENOMIC DNA]</scope>
    <source>
        <strain evidence="1">05x7-T-G4-1.051#20</strain>
    </source>
</reference>
<dbReference type="InParanoid" id="K1QU15"/>
<organism evidence="1">
    <name type="scientific">Magallana gigas</name>
    <name type="common">Pacific oyster</name>
    <name type="synonym">Crassostrea gigas</name>
    <dbReference type="NCBI Taxonomy" id="29159"/>
    <lineage>
        <taxon>Eukaryota</taxon>
        <taxon>Metazoa</taxon>
        <taxon>Spiralia</taxon>
        <taxon>Lophotrochozoa</taxon>
        <taxon>Mollusca</taxon>
        <taxon>Bivalvia</taxon>
        <taxon>Autobranchia</taxon>
        <taxon>Pteriomorphia</taxon>
        <taxon>Ostreida</taxon>
        <taxon>Ostreoidea</taxon>
        <taxon>Ostreidae</taxon>
        <taxon>Magallana</taxon>
    </lineage>
</organism>
<dbReference type="AlphaFoldDB" id="K1QU15"/>
<accession>K1QU15</accession>
<dbReference type="HOGENOM" id="CLU_2514857_0_0_1"/>
<sequence>MRLHENVICDSLALFPLLRSPFSHAKEENKARCGCSIRRPPFFCGTGSLFGVHWVELMSSVNRDALMRRCQSTGIFDLITAPQTG</sequence>
<gene>
    <name evidence="1" type="ORF">CGI_10028351</name>
</gene>